<dbReference type="InterPro" id="IPR027417">
    <property type="entry name" value="P-loop_NTPase"/>
</dbReference>
<keyword evidence="3" id="KW-1185">Reference proteome</keyword>
<sequence>MEYKNYLPLTDIENDKLNFKELSIEIAAFINAFPSDIPFSISLNGSWGSGKSTMLNFIEKNLDEKCKVIRFNPWLITSKEDLILSIFEEMNEQIASLTTSKSSKIKEKLKSYSRKFMPTFVKGLTYYESMKYNMDPSLTGAIAEETFKLTESLVKEKEFDKPLSVQKKELADELKKVLSDANKKIVIFIDELDRLFPDEIITVFQMVKAILDFPGVLFVVAMDDEVVKNALSKKGIQNPADYLEKIFQKNYNLSSKYQIRTLTKSYIYPRLDLDDECHVLLKKCLDAYIMGNYGLQIKDFTHDQELVIENCETKEDRAANWKLHQKTLDRGASLMRSYQELFREFSRSLNLDNPRRFNKFANYLLENWPKIYNRIFKEIKKKDLYIYCTFILLVTNYFFPESISVYFSDTNYNEPGEEPGFIVSVKAHLYSIFPEYISENNNILKTTNFIRVCCREIVSYPDQNKLFY</sequence>
<dbReference type="PANTHER" id="PTHR22674:SF6">
    <property type="entry name" value="NTPASE KAP FAMILY P-LOOP DOMAIN-CONTAINING PROTEIN 1"/>
    <property type="match status" value="1"/>
</dbReference>
<feature type="domain" description="KAP NTPase" evidence="1">
    <location>
        <begin position="25"/>
        <end position="254"/>
    </location>
</feature>
<dbReference type="InterPro" id="IPR052754">
    <property type="entry name" value="NTPase_KAP_P-loop"/>
</dbReference>
<protein>
    <recommendedName>
        <fullName evidence="1">KAP NTPase domain-containing protein</fullName>
    </recommendedName>
</protein>
<name>A0ABN5ADZ9_9BACI</name>
<dbReference type="PANTHER" id="PTHR22674">
    <property type="entry name" value="NTPASE, KAP FAMILY P-LOOP DOMAIN-CONTAINING 1"/>
    <property type="match status" value="1"/>
</dbReference>
<dbReference type="RefSeq" id="WP_088272820.1">
    <property type="nucleotide sequence ID" value="NZ_BORD01000005.1"/>
</dbReference>
<dbReference type="Gene3D" id="3.40.50.300">
    <property type="entry name" value="P-loop containing nucleotide triphosphate hydrolases"/>
    <property type="match status" value="1"/>
</dbReference>
<evidence type="ECO:0000313" key="3">
    <source>
        <dbReference type="Proteomes" id="UP000196877"/>
    </source>
</evidence>
<dbReference type="EMBL" id="CP021920">
    <property type="protein sequence ID" value="ASB88427.1"/>
    <property type="molecule type" value="Genomic_DNA"/>
</dbReference>
<reference evidence="2 3" key="1">
    <citation type="submission" date="2017-06" db="EMBL/GenBank/DDBJ databases">
        <title>Genome sequence of Bacillus sonorensis strain SRCM101395.</title>
        <authorList>
            <person name="Cho S.H."/>
        </authorList>
    </citation>
    <scope>NUCLEOTIDE SEQUENCE [LARGE SCALE GENOMIC DNA]</scope>
    <source>
        <strain evidence="2 3">SRCM101395</strain>
    </source>
</reference>
<proteinExistence type="predicted"/>
<evidence type="ECO:0000259" key="1">
    <source>
        <dbReference type="Pfam" id="PF07693"/>
    </source>
</evidence>
<evidence type="ECO:0000313" key="2">
    <source>
        <dbReference type="EMBL" id="ASB88427.1"/>
    </source>
</evidence>
<dbReference type="Proteomes" id="UP000196877">
    <property type="component" value="Chromosome"/>
</dbReference>
<accession>A0ABN5ADZ9</accession>
<organism evidence="2 3">
    <name type="scientific">Bacillus sonorensis</name>
    <dbReference type="NCBI Taxonomy" id="119858"/>
    <lineage>
        <taxon>Bacteria</taxon>
        <taxon>Bacillati</taxon>
        <taxon>Bacillota</taxon>
        <taxon>Bacilli</taxon>
        <taxon>Bacillales</taxon>
        <taxon>Bacillaceae</taxon>
        <taxon>Bacillus</taxon>
    </lineage>
</organism>
<dbReference type="Pfam" id="PF07693">
    <property type="entry name" value="KAP_NTPase"/>
    <property type="match status" value="1"/>
</dbReference>
<dbReference type="SUPFAM" id="SSF52540">
    <property type="entry name" value="P-loop containing nucleoside triphosphate hydrolases"/>
    <property type="match status" value="1"/>
</dbReference>
<gene>
    <name evidence="2" type="ORF">S101395_01919</name>
</gene>
<dbReference type="InterPro" id="IPR011646">
    <property type="entry name" value="KAP_P-loop"/>
</dbReference>